<organism evidence="4 5">
    <name type="scientific">Thalassomonas haliotis</name>
    <dbReference type="NCBI Taxonomy" id="485448"/>
    <lineage>
        <taxon>Bacteria</taxon>
        <taxon>Pseudomonadati</taxon>
        <taxon>Pseudomonadota</taxon>
        <taxon>Gammaproteobacteria</taxon>
        <taxon>Alteromonadales</taxon>
        <taxon>Colwelliaceae</taxon>
        <taxon>Thalassomonas</taxon>
    </lineage>
</organism>
<dbReference type="PANTHER" id="PTHR30545">
    <property type="entry name" value="SUGAR FERMENTATION STIMULATION PROTEIN A"/>
    <property type="match status" value="1"/>
</dbReference>
<dbReference type="Gene3D" id="3.40.1350.60">
    <property type="match status" value="1"/>
</dbReference>
<keyword evidence="5" id="KW-1185">Reference proteome</keyword>
<gene>
    <name evidence="1 4" type="primary">sfsA</name>
    <name evidence="4" type="ORF">H3N35_22525</name>
</gene>
<dbReference type="Proteomes" id="UP001215231">
    <property type="component" value="Chromosome"/>
</dbReference>
<proteinExistence type="inferred from homology"/>
<dbReference type="InterPro" id="IPR040452">
    <property type="entry name" value="SfsA_C"/>
</dbReference>
<evidence type="ECO:0000259" key="3">
    <source>
        <dbReference type="Pfam" id="PF17746"/>
    </source>
</evidence>
<comment type="similarity">
    <text evidence="1">Belongs to the SfsA family.</text>
</comment>
<feature type="domain" description="SfsA N-terminal OB" evidence="3">
    <location>
        <begin position="11"/>
        <end position="78"/>
    </location>
</feature>
<dbReference type="EMBL" id="CP059693">
    <property type="protein sequence ID" value="WDE10985.1"/>
    <property type="molecule type" value="Genomic_DNA"/>
</dbReference>
<dbReference type="RefSeq" id="WP_274051054.1">
    <property type="nucleotide sequence ID" value="NZ_CP059693.1"/>
</dbReference>
<evidence type="ECO:0000313" key="5">
    <source>
        <dbReference type="Proteomes" id="UP001215231"/>
    </source>
</evidence>
<name>A0ABY7VBH7_9GAMM</name>
<protein>
    <recommendedName>
        <fullName evidence="1">Sugar fermentation stimulation protein homolog</fullName>
    </recommendedName>
</protein>
<evidence type="ECO:0000313" key="4">
    <source>
        <dbReference type="EMBL" id="WDE10985.1"/>
    </source>
</evidence>
<dbReference type="Pfam" id="PF03749">
    <property type="entry name" value="SfsA"/>
    <property type="match status" value="1"/>
</dbReference>
<accession>A0ABY7VBH7</accession>
<sequence length="236" mass="26107">MQLALQSATLLKRYKRFLADIEFPGGEQTTIHCANTGAMTGCADPGNTVWYSQSDNPKRKYPFSWELSQTPAQDIICVNTIRANQLVEEAIVAGSIKELTGYDELRREVKYGSENSKIDFYLSSPGKTETYIEVKSVTLLTDGQGYFPDAVTTRGQKHLRELTELATQGKRAVLFFAVLHSGINSVKAADHVDPLYGELLAEAIKAGVEILAYKASFSQGDKVTEIRLSQSLDFNQ</sequence>
<evidence type="ECO:0000259" key="2">
    <source>
        <dbReference type="Pfam" id="PF03749"/>
    </source>
</evidence>
<dbReference type="InterPro" id="IPR041465">
    <property type="entry name" value="SfsA_N"/>
</dbReference>
<feature type="domain" description="Sugar fermentation stimulation protein C-terminal" evidence="2">
    <location>
        <begin position="82"/>
        <end position="219"/>
    </location>
</feature>
<reference evidence="4 5" key="1">
    <citation type="journal article" date="2022" name="Mar. Drugs">
        <title>Bioassay-Guided Fractionation Leads to the Detection of Cholic Acid Generated by the Rare Thalassomonas sp.</title>
        <authorList>
            <person name="Pheiffer F."/>
            <person name="Schneider Y.K."/>
            <person name="Hansen E.H."/>
            <person name="Andersen J.H."/>
            <person name="Isaksson J."/>
            <person name="Busche T."/>
            <person name="R C."/>
            <person name="Kalinowski J."/>
            <person name="Zyl L.V."/>
            <person name="Trindade M."/>
        </authorList>
    </citation>
    <scope>NUCLEOTIDE SEQUENCE [LARGE SCALE GENOMIC DNA]</scope>
    <source>
        <strain evidence="4 5">A5K-61T</strain>
    </source>
</reference>
<dbReference type="Gene3D" id="2.40.50.580">
    <property type="match status" value="1"/>
</dbReference>
<dbReference type="Pfam" id="PF17746">
    <property type="entry name" value="SfsA_N"/>
    <property type="match status" value="1"/>
</dbReference>
<dbReference type="InterPro" id="IPR005224">
    <property type="entry name" value="SfsA"/>
</dbReference>
<dbReference type="PANTHER" id="PTHR30545:SF2">
    <property type="entry name" value="SUGAR FERMENTATION STIMULATION PROTEIN A"/>
    <property type="match status" value="1"/>
</dbReference>
<evidence type="ECO:0000256" key="1">
    <source>
        <dbReference type="HAMAP-Rule" id="MF_00095"/>
    </source>
</evidence>
<dbReference type="CDD" id="cd22359">
    <property type="entry name" value="SfsA-like_bacterial"/>
    <property type="match status" value="1"/>
</dbReference>
<dbReference type="NCBIfam" id="TIGR00230">
    <property type="entry name" value="sfsA"/>
    <property type="match status" value="1"/>
</dbReference>
<dbReference type="HAMAP" id="MF_00095">
    <property type="entry name" value="SfsA"/>
    <property type="match status" value="1"/>
</dbReference>